<dbReference type="SUPFAM" id="SSF53933">
    <property type="entry name" value="Microbial ribonucleases"/>
    <property type="match status" value="1"/>
</dbReference>
<feature type="chain" id="PRO_5034236892" description="ribonuclease T1" evidence="10">
    <location>
        <begin position="18"/>
        <end position="133"/>
    </location>
</feature>
<keyword evidence="5" id="KW-0255">Endonuclease</keyword>
<evidence type="ECO:0000256" key="7">
    <source>
        <dbReference type="ARBA" id="ARBA00023157"/>
    </source>
</evidence>
<proteinExistence type="inferred from homology"/>
<keyword evidence="6" id="KW-0378">Hydrolase</keyword>
<evidence type="ECO:0000313" key="12">
    <source>
        <dbReference type="Proteomes" id="UP000594364"/>
    </source>
</evidence>
<dbReference type="EC" id="4.6.1.24" evidence="2"/>
<dbReference type="Proteomes" id="UP000594364">
    <property type="component" value="Chromosome 2"/>
</dbReference>
<dbReference type="PIRSF" id="PIRSF037430">
    <property type="entry name" value="RNase_U2"/>
    <property type="match status" value="1"/>
</dbReference>
<evidence type="ECO:0000256" key="4">
    <source>
        <dbReference type="ARBA" id="ARBA00022729"/>
    </source>
</evidence>
<evidence type="ECO:0000256" key="1">
    <source>
        <dbReference type="ARBA" id="ARBA00009006"/>
    </source>
</evidence>
<evidence type="ECO:0000313" key="11">
    <source>
        <dbReference type="EMBL" id="QPG98411.1"/>
    </source>
</evidence>
<feature type="signal peptide" evidence="10">
    <location>
        <begin position="1"/>
        <end position="17"/>
    </location>
</feature>
<evidence type="ECO:0000256" key="5">
    <source>
        <dbReference type="ARBA" id="ARBA00022759"/>
    </source>
</evidence>
<organism evidence="11 12">
    <name type="scientific">Epichloe festucae (strain Fl1)</name>
    <dbReference type="NCBI Taxonomy" id="877507"/>
    <lineage>
        <taxon>Eukaryota</taxon>
        <taxon>Fungi</taxon>
        <taxon>Dikarya</taxon>
        <taxon>Ascomycota</taxon>
        <taxon>Pezizomycotina</taxon>
        <taxon>Sordariomycetes</taxon>
        <taxon>Hypocreomycetidae</taxon>
        <taxon>Hypocreales</taxon>
        <taxon>Clavicipitaceae</taxon>
        <taxon>Epichloe</taxon>
    </lineage>
</organism>
<keyword evidence="3" id="KW-0540">Nuclease</keyword>
<dbReference type="EMBL" id="CP031386">
    <property type="protein sequence ID" value="QPG98411.1"/>
    <property type="molecule type" value="Genomic_DNA"/>
</dbReference>
<name>A0A7S9KQW0_EPIFF</name>
<dbReference type="GO" id="GO:0016787">
    <property type="term" value="F:hydrolase activity"/>
    <property type="evidence" value="ECO:0007669"/>
    <property type="project" value="UniProtKB-KW"/>
</dbReference>
<dbReference type="InterPro" id="IPR000026">
    <property type="entry name" value="N1-like"/>
</dbReference>
<dbReference type="PANTHER" id="PTHR42104">
    <property type="entry name" value="EXTRACELLULAR GUANYL-SPECIFIC RIBONUCLEASE RNTA (AFU_ORTHOLOGUE AFUA_4G03230)"/>
    <property type="match status" value="1"/>
</dbReference>
<dbReference type="InterPro" id="IPR016191">
    <property type="entry name" value="Ribonuclease/ribotoxin"/>
</dbReference>
<accession>A0A7S9KQW0</accession>
<evidence type="ECO:0000256" key="10">
    <source>
        <dbReference type="SAM" id="SignalP"/>
    </source>
</evidence>
<protein>
    <recommendedName>
        <fullName evidence="2">ribonuclease T1</fullName>
        <ecNumber evidence="2">4.6.1.24</ecNumber>
    </recommendedName>
</protein>
<keyword evidence="8" id="KW-0456">Lyase</keyword>
<keyword evidence="7" id="KW-1015">Disulfide bond</keyword>
<dbReference type="InterPro" id="IPR048269">
    <property type="entry name" value="RNase_U2"/>
</dbReference>
<evidence type="ECO:0000256" key="6">
    <source>
        <dbReference type="ARBA" id="ARBA00022801"/>
    </source>
</evidence>
<comment type="similarity">
    <text evidence="1">Belongs to the ribonuclease N1/T1 family.</text>
</comment>
<dbReference type="OrthoDB" id="5425539at2759"/>
<gene>
    <name evidence="11" type="ORF">C2857_007582</name>
</gene>
<comment type="catalytic activity">
    <reaction evidence="9">
        <text>[RNA] containing guanosine + H2O = an [RNA fragment]-3'-guanosine-3'-phosphate + a 5'-hydroxy-ribonucleotide-3'-[RNA fragment].</text>
        <dbReference type="EC" id="4.6.1.24"/>
    </reaction>
</comment>
<dbReference type="PANTHER" id="PTHR42104:SF1">
    <property type="entry name" value="EXTRACELLULAR GUANYL-SPECIFIC RIBONUCLEASE RNTA (AFU_ORTHOLOGUE AFUA_4G03230)"/>
    <property type="match status" value="1"/>
</dbReference>
<evidence type="ECO:0000256" key="9">
    <source>
        <dbReference type="ARBA" id="ARBA00034015"/>
    </source>
</evidence>
<reference evidence="11 12" key="1">
    <citation type="journal article" date="2018" name="PLoS Genet.">
        <title>Repeat elements organise 3D genome structure and mediate transcription in the filamentous fungus Epichloe festucae.</title>
        <authorList>
            <person name="Winter D.J."/>
            <person name="Ganley A.R.D."/>
            <person name="Young C.A."/>
            <person name="Liachko I."/>
            <person name="Schardl C.L."/>
            <person name="Dupont P.Y."/>
            <person name="Berry D."/>
            <person name="Ram A."/>
            <person name="Scott B."/>
            <person name="Cox M.P."/>
        </authorList>
    </citation>
    <scope>NUCLEOTIDE SEQUENCE [LARGE SCALE GENOMIC DNA]</scope>
    <source>
        <strain evidence="11 12">Fl1</strain>
    </source>
</reference>
<dbReference type="AlphaFoldDB" id="A0A7S9KQW0"/>
<dbReference type="GO" id="GO:0003723">
    <property type="term" value="F:RNA binding"/>
    <property type="evidence" value="ECO:0007669"/>
    <property type="project" value="InterPro"/>
</dbReference>
<evidence type="ECO:0000256" key="8">
    <source>
        <dbReference type="ARBA" id="ARBA00023239"/>
    </source>
</evidence>
<keyword evidence="12" id="KW-1185">Reference proteome</keyword>
<evidence type="ECO:0000256" key="3">
    <source>
        <dbReference type="ARBA" id="ARBA00022722"/>
    </source>
</evidence>
<dbReference type="GO" id="GO:0046589">
    <property type="term" value="F:ribonuclease T1 activity"/>
    <property type="evidence" value="ECO:0007669"/>
    <property type="project" value="UniProtKB-EC"/>
</dbReference>
<evidence type="ECO:0000256" key="2">
    <source>
        <dbReference type="ARBA" id="ARBA00012549"/>
    </source>
</evidence>
<keyword evidence="4 10" id="KW-0732">Signal</keyword>
<sequence length="133" mass="13367">MQFSVVSLLSLVALVTAAPTDLQDRASGTTCGSVKYSGSAVQAAANAACGYVRDGGQAGSSSYPHRYNNYEGFGFNGVSGPYNEFPVLKSGKVYGGGSPGPDRVIITDGCQLAGVITHSGASGNNFVGCSGTS</sequence>
<dbReference type="Pfam" id="PF00545">
    <property type="entry name" value="Ribonuclease"/>
    <property type="match status" value="1"/>
</dbReference>
<dbReference type="Gene3D" id="3.10.450.30">
    <property type="entry name" value="Microbial ribonucleases"/>
    <property type="match status" value="1"/>
</dbReference>